<dbReference type="InterPro" id="IPR051531">
    <property type="entry name" value="N-acetyltransferase"/>
</dbReference>
<evidence type="ECO:0000313" key="2">
    <source>
        <dbReference type="EMBL" id="MBB5778484.1"/>
    </source>
</evidence>
<comment type="caution">
    <text evidence="2">The sequence shown here is derived from an EMBL/GenBank/DDBJ whole genome shotgun (WGS) entry which is preliminary data.</text>
</comment>
<dbReference type="InterPro" id="IPR016181">
    <property type="entry name" value="Acyl_CoA_acyltransferase"/>
</dbReference>
<gene>
    <name evidence="2" type="ORF">HD596_005240</name>
</gene>
<feature type="domain" description="N-acetyltransferase" evidence="1">
    <location>
        <begin position="9"/>
        <end position="163"/>
    </location>
</feature>
<name>A0A7W9LC93_9ACTN</name>
<dbReference type="RefSeq" id="WP_246554819.1">
    <property type="nucleotide sequence ID" value="NZ_JACHMB010000001.1"/>
</dbReference>
<organism evidence="2 3">
    <name type="scientific">Nonomuraea jabiensis</name>
    <dbReference type="NCBI Taxonomy" id="882448"/>
    <lineage>
        <taxon>Bacteria</taxon>
        <taxon>Bacillati</taxon>
        <taxon>Actinomycetota</taxon>
        <taxon>Actinomycetes</taxon>
        <taxon>Streptosporangiales</taxon>
        <taxon>Streptosporangiaceae</taxon>
        <taxon>Nonomuraea</taxon>
    </lineage>
</organism>
<reference evidence="2 3" key="1">
    <citation type="submission" date="2020-08" db="EMBL/GenBank/DDBJ databases">
        <title>Sequencing the genomes of 1000 actinobacteria strains.</title>
        <authorList>
            <person name="Klenk H.-P."/>
        </authorList>
    </citation>
    <scope>NUCLEOTIDE SEQUENCE [LARGE SCALE GENOMIC DNA]</scope>
    <source>
        <strain evidence="2 3">DSM 45507</strain>
    </source>
</reference>
<sequence>MEVVQTARMVLSRVTLDDLTAVHELHSDPRTNVYNPGGPSVDLVSSRAMLDLWLADWAERGIGYWAARAIGGSEVLGFGGLRRAIVGGDEVLNLYYRFRPSAWGHGYAGELVEAALRVGKELGTVVAVIRPDNLASLKVAERAGMRRDGTIPYGGVESVVYVA</sequence>
<dbReference type="Pfam" id="PF13302">
    <property type="entry name" value="Acetyltransf_3"/>
    <property type="match status" value="1"/>
</dbReference>
<protein>
    <submittedName>
        <fullName evidence="2">RimJ/RimL family protein N-acetyltransferase</fullName>
    </submittedName>
</protein>
<dbReference type="PROSITE" id="PS51186">
    <property type="entry name" value="GNAT"/>
    <property type="match status" value="1"/>
</dbReference>
<proteinExistence type="predicted"/>
<dbReference type="Proteomes" id="UP000579153">
    <property type="component" value="Unassembled WGS sequence"/>
</dbReference>
<dbReference type="PANTHER" id="PTHR43792:SF1">
    <property type="entry name" value="N-ACETYLTRANSFERASE DOMAIN-CONTAINING PROTEIN"/>
    <property type="match status" value="1"/>
</dbReference>
<dbReference type="InterPro" id="IPR000182">
    <property type="entry name" value="GNAT_dom"/>
</dbReference>
<dbReference type="SUPFAM" id="SSF55729">
    <property type="entry name" value="Acyl-CoA N-acyltransferases (Nat)"/>
    <property type="match status" value="1"/>
</dbReference>
<evidence type="ECO:0000259" key="1">
    <source>
        <dbReference type="PROSITE" id="PS51186"/>
    </source>
</evidence>
<dbReference type="PANTHER" id="PTHR43792">
    <property type="entry name" value="GNAT FAMILY, PUTATIVE (AFU_ORTHOLOGUE AFUA_3G00765)-RELATED-RELATED"/>
    <property type="match status" value="1"/>
</dbReference>
<keyword evidence="2" id="KW-0808">Transferase</keyword>
<dbReference type="AlphaFoldDB" id="A0A7W9LC93"/>
<dbReference type="EMBL" id="JACHMB010000001">
    <property type="protein sequence ID" value="MBB5778484.1"/>
    <property type="molecule type" value="Genomic_DNA"/>
</dbReference>
<evidence type="ECO:0000313" key="3">
    <source>
        <dbReference type="Proteomes" id="UP000579153"/>
    </source>
</evidence>
<keyword evidence="3" id="KW-1185">Reference proteome</keyword>
<accession>A0A7W9LC93</accession>
<dbReference type="Gene3D" id="3.40.630.30">
    <property type="match status" value="1"/>
</dbReference>
<dbReference type="GO" id="GO:0016747">
    <property type="term" value="F:acyltransferase activity, transferring groups other than amino-acyl groups"/>
    <property type="evidence" value="ECO:0007669"/>
    <property type="project" value="InterPro"/>
</dbReference>